<accession>A0ACA9R129</accession>
<proteinExistence type="predicted"/>
<evidence type="ECO:0000313" key="1">
    <source>
        <dbReference type="EMBL" id="CAG8772187.1"/>
    </source>
</evidence>
<reference evidence="1" key="1">
    <citation type="submission" date="2021-06" db="EMBL/GenBank/DDBJ databases">
        <authorList>
            <person name="Kallberg Y."/>
            <person name="Tangrot J."/>
            <person name="Rosling A."/>
        </authorList>
    </citation>
    <scope>NUCLEOTIDE SEQUENCE</scope>
    <source>
        <strain evidence="1">IL203A</strain>
    </source>
</reference>
<evidence type="ECO:0000313" key="2">
    <source>
        <dbReference type="Proteomes" id="UP000789702"/>
    </source>
</evidence>
<comment type="caution">
    <text evidence="1">The sequence shown here is derived from an EMBL/GenBank/DDBJ whole genome shotgun (WGS) entry which is preliminary data.</text>
</comment>
<dbReference type="Proteomes" id="UP000789702">
    <property type="component" value="Unassembled WGS sequence"/>
</dbReference>
<organism evidence="1 2">
    <name type="scientific">Dentiscutata heterogama</name>
    <dbReference type="NCBI Taxonomy" id="1316150"/>
    <lineage>
        <taxon>Eukaryota</taxon>
        <taxon>Fungi</taxon>
        <taxon>Fungi incertae sedis</taxon>
        <taxon>Mucoromycota</taxon>
        <taxon>Glomeromycotina</taxon>
        <taxon>Glomeromycetes</taxon>
        <taxon>Diversisporales</taxon>
        <taxon>Gigasporaceae</taxon>
        <taxon>Dentiscutata</taxon>
    </lineage>
</organism>
<name>A0ACA9R129_9GLOM</name>
<keyword evidence="2" id="KW-1185">Reference proteome</keyword>
<gene>
    <name evidence="1" type="ORF">DHETER_LOCUS15899</name>
</gene>
<sequence length="108" mass="12948">KANSQVQNKQISKKSFFNNDISINNNIFTILNNDEEELILYNLFEDSYISEDEHYEYISEFTVKLYINDQNRTMLPAKQLLFIAQLCIEFHNKIRFQVQDLTNNFELE</sequence>
<feature type="non-terminal residue" evidence="1">
    <location>
        <position position="1"/>
    </location>
</feature>
<protein>
    <submittedName>
        <fullName evidence="1">3066_t:CDS:1</fullName>
    </submittedName>
</protein>
<dbReference type="EMBL" id="CAJVPU010057515">
    <property type="protein sequence ID" value="CAG8772187.1"/>
    <property type="molecule type" value="Genomic_DNA"/>
</dbReference>